<protein>
    <recommendedName>
        <fullName evidence="11">Vomeronasal type-1 receptor</fullName>
    </recommendedName>
</protein>
<dbReference type="KEGG" id="oaa:100079203"/>
<keyword evidence="8 11" id="KW-0472">Membrane</keyword>
<reference evidence="13" key="3">
    <citation type="submission" date="2025-09" db="UniProtKB">
        <authorList>
            <consortium name="Ensembl"/>
        </authorList>
    </citation>
    <scope>IDENTIFICATION</scope>
    <source>
        <strain evidence="13">Glennie</strain>
    </source>
</reference>
<dbReference type="AlphaFoldDB" id="A0A6I8MYK8"/>
<keyword evidence="5 11" id="KW-0812">Transmembrane</keyword>
<dbReference type="GO" id="GO:0005550">
    <property type="term" value="F:pheromone binding"/>
    <property type="evidence" value="ECO:0000318"/>
    <property type="project" value="GO_Central"/>
</dbReference>
<name>A0A6I8MYK8_ORNAN</name>
<sequence length="310" mass="35216">MNSTELSFGLLILLQFSLGLLLNIFLLLFHIRVVSNSHNPSSSDLILTHLALANTIILLTSGVLETLSAWGLRNFLDDVGCKILIYLYRVARGLCICTTCLLSVFQAITISPSTSWWARIKAKLPKCILPSCALSWVINLLIELDVPIYMRSPQNNSGNVRTILDLKYCFEVIESAETTLAITVMLSFRDLFFVGLMSMASSYMVFVLHRHHRQVQHLHEPRRSPRAMPEIRAARKVIALVSLYVLLYGRQTIMLSILVNMKEKSLLLVKSHLVFQLTFSTISSFLIIHSDRRIRIFWTRQSTDPNPDPS</sequence>
<dbReference type="GO" id="GO:0007606">
    <property type="term" value="P:sensory perception of chemical stimulus"/>
    <property type="evidence" value="ECO:0007669"/>
    <property type="project" value="UniProtKB-ARBA"/>
</dbReference>
<dbReference type="OrthoDB" id="9606139at2759"/>
<reference evidence="13" key="2">
    <citation type="submission" date="2025-08" db="UniProtKB">
        <authorList>
            <consortium name="Ensembl"/>
        </authorList>
    </citation>
    <scope>IDENTIFICATION</scope>
    <source>
        <strain evidence="13">Glennie</strain>
    </source>
</reference>
<keyword evidence="4 11" id="KW-0589">Pheromone response</keyword>
<dbReference type="GO" id="GO:0005886">
    <property type="term" value="C:plasma membrane"/>
    <property type="evidence" value="ECO:0000318"/>
    <property type="project" value="GO_Central"/>
</dbReference>
<dbReference type="Gene3D" id="1.20.1070.10">
    <property type="entry name" value="Rhodopsin 7-helix transmembrane proteins"/>
    <property type="match status" value="1"/>
</dbReference>
<dbReference type="CTD" id="100079203"/>
<dbReference type="InterPro" id="IPR004072">
    <property type="entry name" value="Vmron_rcpt_1"/>
</dbReference>
<feature type="transmembrane region" description="Helical" evidence="11">
    <location>
        <begin position="271"/>
        <end position="288"/>
    </location>
</feature>
<evidence type="ECO:0000256" key="9">
    <source>
        <dbReference type="ARBA" id="ARBA00023170"/>
    </source>
</evidence>
<comment type="similarity">
    <text evidence="2 11">Belongs to the G-protein coupled receptor 1 family.</text>
</comment>
<keyword evidence="7 11" id="KW-0297">G-protein coupled receptor</keyword>
<evidence type="ECO:0000256" key="5">
    <source>
        <dbReference type="ARBA" id="ARBA00022692"/>
    </source>
</evidence>
<gene>
    <name evidence="13" type="primary">ORNANAV1R3265</name>
</gene>
<proteinExistence type="inferred from homology"/>
<keyword evidence="3 11" id="KW-1003">Cell membrane</keyword>
<dbReference type="PANTHER" id="PTHR24062">
    <property type="entry name" value="VOMERONASAL TYPE-1 RECEPTOR"/>
    <property type="match status" value="1"/>
</dbReference>
<dbReference type="OMA" id="DLKYCFE"/>
<dbReference type="PRINTS" id="PR01534">
    <property type="entry name" value="VOMERONASL1R"/>
</dbReference>
<evidence type="ECO:0000313" key="14">
    <source>
        <dbReference type="Proteomes" id="UP000002279"/>
    </source>
</evidence>
<reference evidence="13 14" key="1">
    <citation type="journal article" date="2008" name="Nature">
        <title>Genome analysis of the platypus reveals unique signatures of evolution.</title>
        <authorList>
            <person name="Warren W.C."/>
            <person name="Hillier L.W."/>
            <person name="Marshall Graves J.A."/>
            <person name="Birney E."/>
            <person name="Ponting C.P."/>
            <person name="Grutzner F."/>
            <person name="Belov K."/>
            <person name="Miller W."/>
            <person name="Clarke L."/>
            <person name="Chinwalla A.T."/>
            <person name="Yang S.P."/>
            <person name="Heger A."/>
            <person name="Locke D.P."/>
            <person name="Miethke P."/>
            <person name="Waters P.D."/>
            <person name="Veyrunes F."/>
            <person name="Fulton L."/>
            <person name="Fulton B."/>
            <person name="Graves T."/>
            <person name="Wallis J."/>
            <person name="Puente X.S."/>
            <person name="Lopez-Otin C."/>
            <person name="Ordonez G.R."/>
            <person name="Eichler E.E."/>
            <person name="Chen L."/>
            <person name="Cheng Z."/>
            <person name="Deakin J.E."/>
            <person name="Alsop A."/>
            <person name="Thompson K."/>
            <person name="Kirby P."/>
            <person name="Papenfuss A.T."/>
            <person name="Wakefield M.J."/>
            <person name="Olender T."/>
            <person name="Lancet D."/>
            <person name="Huttley G.A."/>
            <person name="Smit A.F."/>
            <person name="Pask A."/>
            <person name="Temple-Smith P."/>
            <person name="Batzer M.A."/>
            <person name="Walker J.A."/>
            <person name="Konkel M.K."/>
            <person name="Harris R.S."/>
            <person name="Whittington C.M."/>
            <person name="Wong E.S."/>
            <person name="Gemmell N.J."/>
            <person name="Buschiazzo E."/>
            <person name="Vargas Jentzsch I.M."/>
            <person name="Merkel A."/>
            <person name="Schmitz J."/>
            <person name="Zemann A."/>
            <person name="Churakov G."/>
            <person name="Kriegs J.O."/>
            <person name="Brosius J."/>
            <person name="Murchison E.P."/>
            <person name="Sachidanandam R."/>
            <person name="Smith C."/>
            <person name="Hannon G.J."/>
            <person name="Tsend-Ayush E."/>
            <person name="McMillan D."/>
            <person name="Attenborough R."/>
            <person name="Rens W."/>
            <person name="Ferguson-Smith M."/>
            <person name="Lefevre C.M."/>
            <person name="Sharp J.A."/>
            <person name="Nicholas K.R."/>
            <person name="Ray D.A."/>
            <person name="Kube M."/>
            <person name="Reinhardt R."/>
            <person name="Pringle T.H."/>
            <person name="Taylor J."/>
            <person name="Jones R.C."/>
            <person name="Nixon B."/>
            <person name="Dacheux J.L."/>
            <person name="Niwa H."/>
            <person name="Sekita Y."/>
            <person name="Huang X."/>
            <person name="Stark A."/>
            <person name="Kheradpour P."/>
            <person name="Kellis M."/>
            <person name="Flicek P."/>
            <person name="Chen Y."/>
            <person name="Webber C."/>
            <person name="Hardison R."/>
            <person name="Nelson J."/>
            <person name="Hallsworth-Pepin K."/>
            <person name="Delehaunty K."/>
            <person name="Markovic C."/>
            <person name="Minx P."/>
            <person name="Feng Y."/>
            <person name="Kremitzki C."/>
            <person name="Mitreva M."/>
            <person name="Glasscock J."/>
            <person name="Wylie T."/>
            <person name="Wohldmann P."/>
            <person name="Thiru P."/>
            <person name="Nhan M.N."/>
            <person name="Pohl C.S."/>
            <person name="Smith S.M."/>
            <person name="Hou S."/>
            <person name="Nefedov M."/>
            <person name="de Jong P.J."/>
            <person name="Renfree M.B."/>
            <person name="Mardis E.R."/>
            <person name="Wilson R.K."/>
        </authorList>
    </citation>
    <scope>NUCLEOTIDE SEQUENCE [LARGE SCALE GENOMIC DNA]</scope>
    <source>
        <strain evidence="13 14">Glennie</strain>
    </source>
</reference>
<evidence type="ECO:0000256" key="1">
    <source>
        <dbReference type="ARBA" id="ARBA00004651"/>
    </source>
</evidence>
<feature type="transmembrane region" description="Helical" evidence="11">
    <location>
        <begin position="50"/>
        <end position="70"/>
    </location>
</feature>
<keyword evidence="10 11" id="KW-0807">Transducer</keyword>
<feature type="domain" description="G-protein coupled receptors family 1 profile" evidence="12">
    <location>
        <begin position="19"/>
        <end position="248"/>
    </location>
</feature>
<dbReference type="InterPro" id="IPR017452">
    <property type="entry name" value="GPCR_Rhodpsn_7TM"/>
</dbReference>
<dbReference type="GeneID" id="100079203"/>
<dbReference type="FunFam" id="1.20.1070.10:FF:000499">
    <property type="entry name" value="Vomeronasal type-1 receptor"/>
    <property type="match status" value="1"/>
</dbReference>
<dbReference type="RefSeq" id="NP_001240586.1">
    <property type="nucleotide sequence ID" value="NM_001253657.2"/>
</dbReference>
<evidence type="ECO:0000256" key="4">
    <source>
        <dbReference type="ARBA" id="ARBA00022507"/>
    </source>
</evidence>
<comment type="subcellular location">
    <subcellularLocation>
        <location evidence="1 11">Cell membrane</location>
        <topology evidence="1 11">Multi-pass membrane protein</topology>
    </subcellularLocation>
</comment>
<dbReference type="Pfam" id="PF03402">
    <property type="entry name" value="V1R"/>
    <property type="match status" value="1"/>
</dbReference>
<evidence type="ECO:0000256" key="3">
    <source>
        <dbReference type="ARBA" id="ARBA00022475"/>
    </source>
</evidence>
<dbReference type="GeneTree" id="ENSGT01030000234553"/>
<feature type="transmembrane region" description="Helical" evidence="11">
    <location>
        <begin position="191"/>
        <end position="208"/>
    </location>
</feature>
<keyword evidence="6 11" id="KW-1133">Transmembrane helix</keyword>
<dbReference type="GO" id="GO:0016503">
    <property type="term" value="F:pheromone receptor activity"/>
    <property type="evidence" value="ECO:0007669"/>
    <property type="project" value="InterPro"/>
</dbReference>
<dbReference type="Ensembl" id="ENSOANT00000068117.1">
    <property type="protein sequence ID" value="ENSOANP00000033774.1"/>
    <property type="gene ID" value="ENSOANG00000036946.1"/>
</dbReference>
<keyword evidence="9 11" id="KW-0675">Receptor</keyword>
<dbReference type="Proteomes" id="UP000002279">
    <property type="component" value="Chromosome 15"/>
</dbReference>
<keyword evidence="14" id="KW-1185">Reference proteome</keyword>
<dbReference type="InParanoid" id="A0A6I8MYK8"/>
<evidence type="ECO:0000256" key="7">
    <source>
        <dbReference type="ARBA" id="ARBA00023040"/>
    </source>
</evidence>
<evidence type="ECO:0000259" key="12">
    <source>
        <dbReference type="PROSITE" id="PS50262"/>
    </source>
</evidence>
<dbReference type="GO" id="GO:0019236">
    <property type="term" value="P:response to pheromone"/>
    <property type="evidence" value="ECO:0007669"/>
    <property type="project" value="UniProtKB-KW"/>
</dbReference>
<evidence type="ECO:0000313" key="13">
    <source>
        <dbReference type="Ensembl" id="ENSOANP00000033774.1"/>
    </source>
</evidence>
<evidence type="ECO:0000256" key="2">
    <source>
        <dbReference type="ARBA" id="ARBA00010663"/>
    </source>
</evidence>
<dbReference type="PROSITE" id="PS50262">
    <property type="entry name" value="G_PROTEIN_RECEP_F1_2"/>
    <property type="match status" value="1"/>
</dbReference>
<evidence type="ECO:0000256" key="8">
    <source>
        <dbReference type="ARBA" id="ARBA00023136"/>
    </source>
</evidence>
<evidence type="ECO:0000256" key="6">
    <source>
        <dbReference type="ARBA" id="ARBA00022989"/>
    </source>
</evidence>
<accession>A0A6I8MYK8</accession>
<feature type="transmembrane region" description="Helical" evidence="11">
    <location>
        <begin position="90"/>
        <end position="112"/>
    </location>
</feature>
<feature type="transmembrane region" description="Helical" evidence="11">
    <location>
        <begin position="237"/>
        <end position="259"/>
    </location>
</feature>
<evidence type="ECO:0000256" key="10">
    <source>
        <dbReference type="ARBA" id="ARBA00023224"/>
    </source>
</evidence>
<feature type="transmembrane region" description="Helical" evidence="11">
    <location>
        <begin position="6"/>
        <end position="29"/>
    </location>
</feature>
<dbReference type="SUPFAM" id="SSF81321">
    <property type="entry name" value="Family A G protein-coupled receptor-like"/>
    <property type="match status" value="1"/>
</dbReference>
<organism evidence="13 14">
    <name type="scientific">Ornithorhynchus anatinus</name>
    <name type="common">Duckbill platypus</name>
    <dbReference type="NCBI Taxonomy" id="9258"/>
    <lineage>
        <taxon>Eukaryota</taxon>
        <taxon>Metazoa</taxon>
        <taxon>Chordata</taxon>
        <taxon>Craniata</taxon>
        <taxon>Vertebrata</taxon>
        <taxon>Euteleostomi</taxon>
        <taxon>Mammalia</taxon>
        <taxon>Monotremata</taxon>
        <taxon>Ornithorhynchidae</taxon>
        <taxon>Ornithorhynchus</taxon>
    </lineage>
</organism>
<evidence type="ECO:0000256" key="11">
    <source>
        <dbReference type="RuleBase" id="RU364061"/>
    </source>
</evidence>